<name>A0ABY4S119_9BACL</name>
<dbReference type="InterPro" id="IPR051311">
    <property type="entry name" value="DedA_domain"/>
</dbReference>
<dbReference type="InterPro" id="IPR032816">
    <property type="entry name" value="VTT_dom"/>
</dbReference>
<feature type="domain" description="VTT" evidence="3">
    <location>
        <begin position="30"/>
        <end position="156"/>
    </location>
</feature>
<feature type="transmembrane region" description="Helical" evidence="2">
    <location>
        <begin position="50"/>
        <end position="72"/>
    </location>
</feature>
<evidence type="ECO:0000313" key="4">
    <source>
        <dbReference type="EMBL" id="UQZ87268.1"/>
    </source>
</evidence>
<feature type="transmembrane region" description="Helical" evidence="2">
    <location>
        <begin position="136"/>
        <end position="158"/>
    </location>
</feature>
<dbReference type="EMBL" id="CP027059">
    <property type="protein sequence ID" value="UQZ87268.1"/>
    <property type="molecule type" value="Genomic_DNA"/>
</dbReference>
<feature type="transmembrane region" description="Helical" evidence="2">
    <location>
        <begin position="170"/>
        <end position="190"/>
    </location>
</feature>
<keyword evidence="2" id="KW-0472">Membrane</keyword>
<proteinExistence type="inferred from homology"/>
<keyword evidence="2" id="KW-1133">Transmembrane helix</keyword>
<reference evidence="4" key="1">
    <citation type="submission" date="2018-02" db="EMBL/GenBank/DDBJ databases">
        <authorList>
            <person name="Kim S.-K."/>
            <person name="Jung H.-I."/>
            <person name="Lee S.-W."/>
        </authorList>
    </citation>
    <scope>NUCLEOTIDE SEQUENCE</scope>
    <source>
        <strain evidence="4">SK3146</strain>
    </source>
</reference>
<dbReference type="PANTHER" id="PTHR42709:SF9">
    <property type="entry name" value="ALKALINE PHOSPHATASE LIKE PROTEIN"/>
    <property type="match status" value="1"/>
</dbReference>
<evidence type="ECO:0000256" key="2">
    <source>
        <dbReference type="SAM" id="Phobius"/>
    </source>
</evidence>
<comment type="similarity">
    <text evidence="1">Belongs to the DedA family.</text>
</comment>
<evidence type="ECO:0000259" key="3">
    <source>
        <dbReference type="Pfam" id="PF09335"/>
    </source>
</evidence>
<keyword evidence="2" id="KW-0812">Transmembrane</keyword>
<dbReference type="PANTHER" id="PTHR42709">
    <property type="entry name" value="ALKALINE PHOSPHATASE LIKE PROTEIN"/>
    <property type="match status" value="1"/>
</dbReference>
<gene>
    <name evidence="4" type="primary">yabI</name>
    <name evidence="4" type="ORF">SK3146_06565</name>
</gene>
<feature type="transmembrane region" description="Helical" evidence="2">
    <location>
        <begin position="12"/>
        <end position="30"/>
    </location>
</feature>
<keyword evidence="5" id="KW-1185">Reference proteome</keyword>
<evidence type="ECO:0000256" key="1">
    <source>
        <dbReference type="ARBA" id="ARBA00010792"/>
    </source>
</evidence>
<organism evidence="4 5">
    <name type="scientific">Paenibacillus konkukensis</name>
    <dbReference type="NCBI Taxonomy" id="2020716"/>
    <lineage>
        <taxon>Bacteria</taxon>
        <taxon>Bacillati</taxon>
        <taxon>Bacillota</taxon>
        <taxon>Bacilli</taxon>
        <taxon>Bacillales</taxon>
        <taxon>Paenibacillaceae</taxon>
        <taxon>Paenibacillus</taxon>
    </lineage>
</organism>
<sequence>MEAKLMYLLVHYGYFGLFGVLMLGIVGVPIPDEVVMTYAGYSIYKGELHYIPTALVSVAGSFTGMSISYWAGYWMGYPLLIKYGKYVHITPGRLQRSEQWFRRFGKFAVTIGYFVPGLRHLTALFAGVSRWPYGTFALFALPGAVIWAVTFITIGVLIGEHWKRVIFEIHRYSVLTVIAAAGLLVIVWLLSRWRSRKGGRTNEN</sequence>
<reference evidence="4" key="2">
    <citation type="journal article" date="2021" name="J Anim Sci Technol">
        <title>Complete genome sequence of Paenibacillus konkukensis sp. nov. SK3146 as a potential probiotic strain.</title>
        <authorList>
            <person name="Jung H.I."/>
            <person name="Park S."/>
            <person name="Niu K.M."/>
            <person name="Lee S.W."/>
            <person name="Kothari D."/>
            <person name="Yi K.J."/>
            <person name="Kim S.K."/>
        </authorList>
    </citation>
    <scope>NUCLEOTIDE SEQUENCE</scope>
    <source>
        <strain evidence="4">SK3146</strain>
    </source>
</reference>
<protein>
    <submittedName>
        <fullName evidence="4">Inner membrane protein YabI</fullName>
    </submittedName>
</protein>
<dbReference type="Proteomes" id="UP001057134">
    <property type="component" value="Chromosome"/>
</dbReference>
<accession>A0ABY4S119</accession>
<dbReference type="Pfam" id="PF09335">
    <property type="entry name" value="VTT_dom"/>
    <property type="match status" value="1"/>
</dbReference>
<evidence type="ECO:0000313" key="5">
    <source>
        <dbReference type="Proteomes" id="UP001057134"/>
    </source>
</evidence>